<proteinExistence type="predicted"/>
<comment type="caution">
    <text evidence="1">The sequence shown here is derived from an EMBL/GenBank/DDBJ whole genome shotgun (WGS) entry which is preliminary data.</text>
</comment>
<protein>
    <submittedName>
        <fullName evidence="1">Uncharacterized protein</fullName>
    </submittedName>
</protein>
<accession>A0A1F8FKD2</accession>
<reference evidence="1 2" key="1">
    <citation type="journal article" date="2016" name="Nat. Commun.">
        <title>Thousands of microbial genomes shed light on interconnected biogeochemical processes in an aquifer system.</title>
        <authorList>
            <person name="Anantharaman K."/>
            <person name="Brown C.T."/>
            <person name="Hug L.A."/>
            <person name="Sharon I."/>
            <person name="Castelle C.J."/>
            <person name="Probst A.J."/>
            <person name="Thomas B.C."/>
            <person name="Singh A."/>
            <person name="Wilkins M.J."/>
            <person name="Karaoz U."/>
            <person name="Brodie E.L."/>
            <person name="Williams K.H."/>
            <person name="Hubbard S.S."/>
            <person name="Banfield J.F."/>
        </authorList>
    </citation>
    <scope>NUCLEOTIDE SEQUENCE [LARGE SCALE GENOMIC DNA]</scope>
</reference>
<organism evidence="1 2">
    <name type="scientific">Candidatus Yanofskybacteria bacterium RIFCSPHIGHO2_02_FULL_43_15c</name>
    <dbReference type="NCBI Taxonomy" id="1802679"/>
    <lineage>
        <taxon>Bacteria</taxon>
        <taxon>Candidatus Yanofskyibacteriota</taxon>
    </lineage>
</organism>
<evidence type="ECO:0000313" key="1">
    <source>
        <dbReference type="EMBL" id="OGN13564.1"/>
    </source>
</evidence>
<dbReference type="EMBL" id="MGJT01000005">
    <property type="protein sequence ID" value="OGN13564.1"/>
    <property type="molecule type" value="Genomic_DNA"/>
</dbReference>
<dbReference type="Proteomes" id="UP000178197">
    <property type="component" value="Unassembled WGS sequence"/>
</dbReference>
<name>A0A1F8FKD2_9BACT</name>
<gene>
    <name evidence="1" type="ORF">A3C71_02645</name>
</gene>
<evidence type="ECO:0000313" key="2">
    <source>
        <dbReference type="Proteomes" id="UP000178197"/>
    </source>
</evidence>
<dbReference type="AlphaFoldDB" id="A0A1F8FKD2"/>
<sequence>MASAKSQVPALVFVFLDENVSRGRVEKLKSAKVPSKYKLEIIPFPKDMERIAIFDFQVVFHLKKRILNRCYGIHQLLYRNPRPIFIFLTADKKFISDAKDGFEIWIKLGNEKKRRRYVNRIKLSEGDITFSLDNGYIVNVAKRLIKGGEDDTQQMILDKMIKSLEEFLKE</sequence>